<feature type="transmembrane region" description="Helical" evidence="6">
    <location>
        <begin position="120"/>
        <end position="136"/>
    </location>
</feature>
<sequence length="293" mass="32936">MAELKPYKGNYYLWEYVPSKPAGLVFAILYALATVVIVWRIVRTKTLFSIAFAVGGIFETLGYAVRAIAEDKTDQLGIYIMQSILILVAPALFAASLYMVLGRLMRSIHGERHSLIPIKWLTRAFVIGDIFSFLVQSTGGGLMGTSGFDPKTGQNIILAGLFIQIAMFGLFIVTSAVFDVRMRRWPSRASLESGRRWKNIMAMLYTTSALIMLRSVFRVIEYVMGKEGYLLKNEWTLYVFDAVPILLVMILYAVIYPGELRASNLNKPRDMDELESDSVNTTGDLEHGGREMK</sequence>
<dbReference type="GO" id="GO:0016020">
    <property type="term" value="C:membrane"/>
    <property type="evidence" value="ECO:0007669"/>
    <property type="project" value="UniProtKB-SubCell"/>
</dbReference>
<organism evidence="7 8">
    <name type="scientific">Drechmeria coniospora</name>
    <name type="common">Nematophagous fungus</name>
    <name type="synonym">Meria coniospora</name>
    <dbReference type="NCBI Taxonomy" id="98403"/>
    <lineage>
        <taxon>Eukaryota</taxon>
        <taxon>Fungi</taxon>
        <taxon>Dikarya</taxon>
        <taxon>Ascomycota</taxon>
        <taxon>Pezizomycotina</taxon>
        <taxon>Sordariomycetes</taxon>
        <taxon>Hypocreomycetidae</taxon>
        <taxon>Hypocreales</taxon>
        <taxon>Ophiocordycipitaceae</taxon>
        <taxon>Drechmeria</taxon>
    </lineage>
</organism>
<dbReference type="GeneID" id="63714187"/>
<evidence type="ECO:0000256" key="6">
    <source>
        <dbReference type="SAM" id="Phobius"/>
    </source>
</evidence>
<evidence type="ECO:0000256" key="5">
    <source>
        <dbReference type="SAM" id="MobiDB-lite"/>
    </source>
</evidence>
<reference evidence="7 8" key="1">
    <citation type="journal article" date="2016" name="Sci. Rep.">
        <title>Insights into Adaptations to a Near-Obligate Nematode Endoparasitic Lifestyle from the Finished Genome of Drechmeria coniospora.</title>
        <authorList>
            <person name="Zhang L."/>
            <person name="Zhou Z."/>
            <person name="Guo Q."/>
            <person name="Fokkens L."/>
            <person name="Miskei M."/>
            <person name="Pocsi I."/>
            <person name="Zhang W."/>
            <person name="Chen M."/>
            <person name="Wang L."/>
            <person name="Sun Y."/>
            <person name="Donzelli B.G."/>
            <person name="Gibson D.M."/>
            <person name="Nelson D.R."/>
            <person name="Luo J.G."/>
            <person name="Rep M."/>
            <person name="Liu H."/>
            <person name="Yang S."/>
            <person name="Wang J."/>
            <person name="Krasnoff S.B."/>
            <person name="Xu Y."/>
            <person name="Molnar I."/>
            <person name="Lin M."/>
        </authorList>
    </citation>
    <scope>NUCLEOTIDE SEQUENCE [LARGE SCALE GENOMIC DNA]</scope>
    <source>
        <strain evidence="7 8">ARSEF 6962</strain>
    </source>
</reference>
<dbReference type="FunCoup" id="A0A151GTI2">
    <property type="interactions" value="16"/>
</dbReference>
<evidence type="ECO:0000313" key="7">
    <source>
        <dbReference type="EMBL" id="KYK60407.1"/>
    </source>
</evidence>
<evidence type="ECO:0000256" key="1">
    <source>
        <dbReference type="ARBA" id="ARBA00004141"/>
    </source>
</evidence>
<keyword evidence="4 6" id="KW-0472">Membrane</keyword>
<evidence type="ECO:0000256" key="3">
    <source>
        <dbReference type="ARBA" id="ARBA00022989"/>
    </source>
</evidence>
<dbReference type="AlphaFoldDB" id="A0A151GTI2"/>
<protein>
    <recommendedName>
        <fullName evidence="9">RTA1 like protein</fullName>
    </recommendedName>
</protein>
<feature type="transmembrane region" description="Helical" evidence="6">
    <location>
        <begin position="237"/>
        <end position="255"/>
    </location>
</feature>
<feature type="transmembrane region" description="Helical" evidence="6">
    <location>
        <begin position="77"/>
        <end position="100"/>
    </location>
</feature>
<feature type="transmembrane region" description="Helical" evidence="6">
    <location>
        <begin position="156"/>
        <end position="178"/>
    </location>
</feature>
<dbReference type="EMBL" id="LAYC01000001">
    <property type="protein sequence ID" value="KYK60407.1"/>
    <property type="molecule type" value="Genomic_DNA"/>
</dbReference>
<dbReference type="Proteomes" id="UP000076580">
    <property type="component" value="Chromosome 01"/>
</dbReference>
<dbReference type="RefSeq" id="XP_040659759.1">
    <property type="nucleotide sequence ID" value="XM_040798876.1"/>
</dbReference>
<dbReference type="Pfam" id="PF04479">
    <property type="entry name" value="RTA1"/>
    <property type="match status" value="1"/>
</dbReference>
<proteinExistence type="predicted"/>
<keyword evidence="2 6" id="KW-0812">Transmembrane</keyword>
<dbReference type="InParanoid" id="A0A151GTI2"/>
<evidence type="ECO:0000256" key="4">
    <source>
        <dbReference type="ARBA" id="ARBA00023136"/>
    </source>
</evidence>
<comment type="caution">
    <text evidence="7">The sequence shown here is derived from an EMBL/GenBank/DDBJ whole genome shotgun (WGS) entry which is preliminary data.</text>
</comment>
<keyword evidence="3 6" id="KW-1133">Transmembrane helix</keyword>
<evidence type="ECO:0008006" key="9">
    <source>
        <dbReference type="Google" id="ProtNLM"/>
    </source>
</evidence>
<feature type="compositionally biased region" description="Basic and acidic residues" evidence="5">
    <location>
        <begin position="284"/>
        <end position="293"/>
    </location>
</feature>
<feature type="transmembrane region" description="Helical" evidence="6">
    <location>
        <begin position="20"/>
        <end position="39"/>
    </location>
</feature>
<accession>A0A151GTI2</accession>
<feature type="transmembrane region" description="Helical" evidence="6">
    <location>
        <begin position="46"/>
        <end position="65"/>
    </location>
</feature>
<keyword evidence="8" id="KW-1185">Reference proteome</keyword>
<evidence type="ECO:0000256" key="2">
    <source>
        <dbReference type="ARBA" id="ARBA00022692"/>
    </source>
</evidence>
<feature type="transmembrane region" description="Helical" evidence="6">
    <location>
        <begin position="199"/>
        <end position="217"/>
    </location>
</feature>
<name>A0A151GTI2_DRECN</name>
<gene>
    <name evidence="7" type="ORF">DCS_01544</name>
</gene>
<dbReference type="InterPro" id="IPR007568">
    <property type="entry name" value="RTA1"/>
</dbReference>
<dbReference type="PANTHER" id="PTHR31465">
    <property type="entry name" value="PROTEIN RTA1-RELATED"/>
    <property type="match status" value="1"/>
</dbReference>
<dbReference type="PANTHER" id="PTHR31465:SF27">
    <property type="entry name" value="DOMAIN PROTEIN, PUTATIVE (AFU_ORTHOLOGUE AFUA_3G01030)-RELATED"/>
    <property type="match status" value="1"/>
</dbReference>
<feature type="region of interest" description="Disordered" evidence="5">
    <location>
        <begin position="271"/>
        <end position="293"/>
    </location>
</feature>
<dbReference type="STRING" id="98403.A0A151GTI2"/>
<comment type="subcellular location">
    <subcellularLocation>
        <location evidence="1">Membrane</location>
        <topology evidence="1">Multi-pass membrane protein</topology>
    </subcellularLocation>
</comment>
<evidence type="ECO:0000313" key="8">
    <source>
        <dbReference type="Proteomes" id="UP000076580"/>
    </source>
</evidence>